<dbReference type="PIRSF" id="PIRSF003203">
    <property type="entry name" value="AzlD"/>
    <property type="match status" value="1"/>
</dbReference>
<evidence type="ECO:0000313" key="2">
    <source>
        <dbReference type="Proteomes" id="UP000186777"/>
    </source>
</evidence>
<protein>
    <submittedName>
        <fullName evidence="1">Branched-chain amino acid transporter AzlD</fullName>
    </submittedName>
</protein>
<dbReference type="Proteomes" id="UP000186777">
    <property type="component" value="Unassembled WGS sequence"/>
</dbReference>
<dbReference type="RefSeq" id="WP_303679475.1">
    <property type="nucleotide sequence ID" value="NZ_DMNY01000034.1"/>
</dbReference>
<dbReference type="EMBL" id="MNTG01000011">
    <property type="protein sequence ID" value="OLA38683.1"/>
    <property type="molecule type" value="Genomic_DNA"/>
</dbReference>
<dbReference type="STRING" id="626940.BHW43_03105"/>
<accession>A0A1Q6R8I8</accession>
<proteinExistence type="predicted"/>
<evidence type="ECO:0000313" key="1">
    <source>
        <dbReference type="EMBL" id="OLA38683.1"/>
    </source>
</evidence>
<reference evidence="1 2" key="1">
    <citation type="journal article" date="2016" name="Nat. Biotechnol.">
        <title>Measurement of bacterial replication rates in microbial communities.</title>
        <authorList>
            <person name="Brown C.T."/>
            <person name="Olm M.R."/>
            <person name="Thomas B.C."/>
            <person name="Banfield J.F."/>
        </authorList>
    </citation>
    <scope>NUCLEOTIDE SEQUENCE [LARGE SCALE GENOMIC DNA]</scope>
    <source>
        <strain evidence="1">46_33</strain>
    </source>
</reference>
<name>A0A1Q6R8I8_9FIRM</name>
<gene>
    <name evidence="1" type="ORF">BHW43_03105</name>
</gene>
<dbReference type="Pfam" id="PF05437">
    <property type="entry name" value="AzlD"/>
    <property type="match status" value="1"/>
</dbReference>
<organism evidence="1 2">
    <name type="scientific">Phascolarctobacterium succinatutens</name>
    <dbReference type="NCBI Taxonomy" id="626940"/>
    <lineage>
        <taxon>Bacteria</taxon>
        <taxon>Bacillati</taxon>
        <taxon>Bacillota</taxon>
        <taxon>Negativicutes</taxon>
        <taxon>Acidaminococcales</taxon>
        <taxon>Acidaminococcaceae</taxon>
        <taxon>Phascolarctobacterium</taxon>
    </lineage>
</organism>
<comment type="caution">
    <text evidence="1">The sequence shown here is derived from an EMBL/GenBank/DDBJ whole genome shotgun (WGS) entry which is preliminary data.</text>
</comment>
<sequence length="109" mass="11743">MTFTEQIITIAAVVAGTMLTRFLPFILFPANKKTPPLVAFLGKMLPAAVMGMLVVYSLKDTQIMTGSHGLPEAIAVALTVILQATLRNLLLTIAAGTIGYMLLVQYVFM</sequence>
<dbReference type="InterPro" id="IPR008407">
    <property type="entry name" value="Brnchd-chn_aa_trnsp_AzlD"/>
</dbReference>
<dbReference type="AlphaFoldDB" id="A0A1Q6R8I8"/>